<dbReference type="PROSITE" id="PS51125">
    <property type="entry name" value="NHL"/>
    <property type="match status" value="1"/>
</dbReference>
<sequence>MAMAKCSLLQVFVVFTICAVGVSGQAWSLYAGSPTGELGTASQHRFNFPVPIAVHPKNGKVYVGNIGVDGSENLVNDVRVVSKHRSVSLLNVPGLTITEGTDIDDDSSPQGLAVSTHALYVSDTASDHVLQHSVGPWSTLTPVLKRPGSGGGPSSRRGPDACGLAVSHKTGLLYVADWRQKVWKQGPHGALGVLVELPDTATPYDVALDHLDNVYIADYAGTVWKYDGSKLSTIGDNNTLFNDGSKGFAAPSGVAVCRHTGEVFVLDATNNAVRLYNPKRQVWSTIGGTTCRGTGFCVAGMSNEGLGSFNFTTFGGLAVDSHCNLFVADSGNHQIRKWCKRSDKKKRLRAPAAANIELDASSLLQQMASPQMAKSDVTQKEQEL</sequence>
<dbReference type="OrthoDB" id="10045365at2759"/>
<protein>
    <recommendedName>
        <fullName evidence="7">Peptidylamidoglycolate lyase</fullName>
    </recommendedName>
</protein>
<dbReference type="CDD" id="cd05819">
    <property type="entry name" value="NHL"/>
    <property type="match status" value="1"/>
</dbReference>
<keyword evidence="1" id="KW-0677">Repeat</keyword>
<feature type="chain" id="PRO_5032321559" description="Peptidylamidoglycolate lyase" evidence="4">
    <location>
        <begin position="25"/>
        <end position="384"/>
    </location>
</feature>
<dbReference type="PANTHER" id="PTHR24104">
    <property type="entry name" value="E3 UBIQUITIN-PROTEIN LIGASE NHLRC1-RELATED"/>
    <property type="match status" value="1"/>
</dbReference>
<evidence type="ECO:0000313" key="5">
    <source>
        <dbReference type="EMBL" id="CAE8605577.1"/>
    </source>
</evidence>
<evidence type="ECO:0000256" key="2">
    <source>
        <dbReference type="PROSITE-ProRule" id="PRU00504"/>
    </source>
</evidence>
<proteinExistence type="predicted"/>
<evidence type="ECO:0008006" key="7">
    <source>
        <dbReference type="Google" id="ProtNLM"/>
    </source>
</evidence>
<feature type="repeat" description="NHL" evidence="2">
    <location>
        <begin position="244"/>
        <end position="279"/>
    </location>
</feature>
<evidence type="ECO:0000256" key="1">
    <source>
        <dbReference type="ARBA" id="ARBA00022737"/>
    </source>
</evidence>
<dbReference type="Gene3D" id="2.120.10.30">
    <property type="entry name" value="TolB, C-terminal domain"/>
    <property type="match status" value="2"/>
</dbReference>
<dbReference type="InterPro" id="IPR050952">
    <property type="entry name" value="TRIM-NHL_E3_ligases"/>
</dbReference>
<dbReference type="EMBL" id="CAJNNV010018024">
    <property type="protein sequence ID" value="CAE8605577.1"/>
    <property type="molecule type" value="Genomic_DNA"/>
</dbReference>
<name>A0A813F5B9_POLGL</name>
<organism evidence="5 6">
    <name type="scientific">Polarella glacialis</name>
    <name type="common">Dinoflagellate</name>
    <dbReference type="NCBI Taxonomy" id="89957"/>
    <lineage>
        <taxon>Eukaryota</taxon>
        <taxon>Sar</taxon>
        <taxon>Alveolata</taxon>
        <taxon>Dinophyceae</taxon>
        <taxon>Suessiales</taxon>
        <taxon>Suessiaceae</taxon>
        <taxon>Polarella</taxon>
    </lineage>
</organism>
<dbReference type="AlphaFoldDB" id="A0A813F5B9"/>
<feature type="signal peptide" evidence="4">
    <location>
        <begin position="1"/>
        <end position="24"/>
    </location>
</feature>
<evidence type="ECO:0000256" key="4">
    <source>
        <dbReference type="SAM" id="SignalP"/>
    </source>
</evidence>
<dbReference type="SUPFAM" id="SSF63829">
    <property type="entry name" value="Calcium-dependent phosphotriesterase"/>
    <property type="match status" value="1"/>
</dbReference>
<accession>A0A813F5B9</accession>
<keyword evidence="4" id="KW-0732">Signal</keyword>
<evidence type="ECO:0000313" key="6">
    <source>
        <dbReference type="Proteomes" id="UP000654075"/>
    </source>
</evidence>
<dbReference type="InterPro" id="IPR001258">
    <property type="entry name" value="NHL_repeat"/>
</dbReference>
<feature type="region of interest" description="Disordered" evidence="3">
    <location>
        <begin position="141"/>
        <end position="160"/>
    </location>
</feature>
<dbReference type="InterPro" id="IPR011042">
    <property type="entry name" value="6-blade_b-propeller_TolB-like"/>
</dbReference>
<dbReference type="Proteomes" id="UP000654075">
    <property type="component" value="Unassembled WGS sequence"/>
</dbReference>
<dbReference type="SUPFAM" id="SSF63825">
    <property type="entry name" value="YWTD domain"/>
    <property type="match status" value="1"/>
</dbReference>
<dbReference type="GO" id="GO:0008270">
    <property type="term" value="F:zinc ion binding"/>
    <property type="evidence" value="ECO:0007669"/>
    <property type="project" value="UniProtKB-KW"/>
</dbReference>
<comment type="caution">
    <text evidence="5">The sequence shown here is derived from an EMBL/GenBank/DDBJ whole genome shotgun (WGS) entry which is preliminary data.</text>
</comment>
<gene>
    <name evidence="5" type="ORF">PGLA1383_LOCUS23687</name>
</gene>
<reference evidence="5" key="1">
    <citation type="submission" date="2021-02" db="EMBL/GenBank/DDBJ databases">
        <authorList>
            <person name="Dougan E. K."/>
            <person name="Rhodes N."/>
            <person name="Thang M."/>
            <person name="Chan C."/>
        </authorList>
    </citation>
    <scope>NUCLEOTIDE SEQUENCE</scope>
</reference>
<dbReference type="PANTHER" id="PTHR24104:SF25">
    <property type="entry name" value="PROTEIN LIN-41"/>
    <property type="match status" value="1"/>
</dbReference>
<evidence type="ECO:0000256" key="3">
    <source>
        <dbReference type="SAM" id="MobiDB-lite"/>
    </source>
</evidence>
<keyword evidence="6" id="KW-1185">Reference proteome</keyword>